<keyword evidence="5" id="KW-0411">Iron-sulfur</keyword>
<dbReference type="SFLD" id="SFLDG01082">
    <property type="entry name" value="B12-binding_domain_containing"/>
    <property type="match status" value="1"/>
</dbReference>
<evidence type="ECO:0000313" key="8">
    <source>
        <dbReference type="EMBL" id="KYG06593.1"/>
    </source>
</evidence>
<evidence type="ECO:0000256" key="1">
    <source>
        <dbReference type="ARBA" id="ARBA00001966"/>
    </source>
</evidence>
<sequence>MKKRILFTTIFRPFSKPGKYNLPGDEKFLDYFSNRLTREPGLFVLHDNHPTVAPHLIAANIDADVTVLETPTIEEFKEELGKGYDIVAITFLTLHFPKLMHMVAWARKLAPEAKIVIGGFGTALYDLDRLEVDGVCQEEGIGYMRKLLGQSLKDPVEHPVITFDIGLRVGVQHPGLPKKRVGILVNGFGCPHACEFCSTSAYFGRKHVPLLGTGQALLDTMVRYEREAGVKDFIIYEEDFYLYKRHINDFIAAARGHGTLFSYGCYATIKALSQFDIEDLVDSGLSHVWIGVESIESPFNKSMGRPIREVFEELQRYGVTTTGSIIAGLDHHKRDNLRGEFEHLASLFPSTVQISNLIAGPGTPLRERLAQENRLIVDQLLIDSHLYSDQVVHPEFGRGELRELIFQGYDYIYETIGPAVYRMMKTWLEGSRNLRRSPRERLRARGELLARRAAAFRPLFLDTFDFLPNDAVRAAVKECVAEMEADVGPPDEQALATARLFRETFESEVRRLEREGPHVYEPPTRTSRYAGRGGTFTTPAVPMTPIKRPFDVNVERLRRA</sequence>
<dbReference type="GO" id="GO:0046872">
    <property type="term" value="F:metal ion binding"/>
    <property type="evidence" value="ECO:0007669"/>
    <property type="project" value="UniProtKB-KW"/>
</dbReference>
<protein>
    <recommendedName>
        <fullName evidence="7">Elp3/MiaA/NifB-like radical SAM core domain-containing protein</fullName>
    </recommendedName>
</protein>
<dbReference type="SUPFAM" id="SSF102114">
    <property type="entry name" value="Radical SAM enzymes"/>
    <property type="match status" value="1"/>
</dbReference>
<dbReference type="GO" id="GO:0051536">
    <property type="term" value="F:iron-sulfur cluster binding"/>
    <property type="evidence" value="ECO:0007669"/>
    <property type="project" value="UniProtKB-KW"/>
</dbReference>
<feature type="domain" description="Elp3/MiaA/NifB-like radical SAM core" evidence="7">
    <location>
        <begin position="180"/>
        <end position="386"/>
    </location>
</feature>
<dbReference type="Gene3D" id="3.20.20.70">
    <property type="entry name" value="Aldolase class I"/>
    <property type="match status" value="1"/>
</dbReference>
<dbReference type="AlphaFoldDB" id="A0A150TPF1"/>
<dbReference type="InterPro" id="IPR013785">
    <property type="entry name" value="Aldolase_TIM"/>
</dbReference>
<feature type="region of interest" description="Disordered" evidence="6">
    <location>
        <begin position="515"/>
        <end position="542"/>
    </location>
</feature>
<keyword evidence="2" id="KW-0949">S-adenosyl-L-methionine</keyword>
<evidence type="ECO:0000256" key="4">
    <source>
        <dbReference type="ARBA" id="ARBA00023004"/>
    </source>
</evidence>
<dbReference type="PANTHER" id="PTHR43409">
    <property type="entry name" value="ANAEROBIC MAGNESIUM-PROTOPORPHYRIN IX MONOMETHYL ESTER CYCLASE-RELATED"/>
    <property type="match status" value="1"/>
</dbReference>
<dbReference type="Proteomes" id="UP000075502">
    <property type="component" value="Unassembled WGS sequence"/>
</dbReference>
<dbReference type="PANTHER" id="PTHR43409:SF7">
    <property type="entry name" value="BLL1977 PROTEIN"/>
    <property type="match status" value="1"/>
</dbReference>
<name>A0A150TPF1_SORCE</name>
<dbReference type="InterPro" id="IPR007197">
    <property type="entry name" value="rSAM"/>
</dbReference>
<evidence type="ECO:0000259" key="7">
    <source>
        <dbReference type="SMART" id="SM00729"/>
    </source>
</evidence>
<evidence type="ECO:0000256" key="6">
    <source>
        <dbReference type="SAM" id="MobiDB-lite"/>
    </source>
</evidence>
<keyword evidence="3" id="KW-0479">Metal-binding</keyword>
<dbReference type="InterPro" id="IPR051198">
    <property type="entry name" value="BchE-like"/>
</dbReference>
<dbReference type="CDD" id="cd01335">
    <property type="entry name" value="Radical_SAM"/>
    <property type="match status" value="1"/>
</dbReference>
<dbReference type="Gene3D" id="3.40.50.280">
    <property type="entry name" value="Cobalamin-binding domain"/>
    <property type="match status" value="1"/>
</dbReference>
<dbReference type="SMART" id="SM00729">
    <property type="entry name" value="Elp3"/>
    <property type="match status" value="1"/>
</dbReference>
<proteinExistence type="predicted"/>
<dbReference type="InterPro" id="IPR058240">
    <property type="entry name" value="rSAM_sf"/>
</dbReference>
<reference evidence="8 9" key="1">
    <citation type="submission" date="2014-02" db="EMBL/GenBank/DDBJ databases">
        <title>The small core and large imbalanced accessory genome model reveals a collaborative survival strategy of Sorangium cellulosum strains in nature.</title>
        <authorList>
            <person name="Han K."/>
            <person name="Peng R."/>
            <person name="Blom J."/>
            <person name="Li Y.-Z."/>
        </authorList>
    </citation>
    <scope>NUCLEOTIDE SEQUENCE [LARGE SCALE GENOMIC DNA]</scope>
    <source>
        <strain evidence="8 9">So0007-03</strain>
    </source>
</reference>
<keyword evidence="4" id="KW-0408">Iron</keyword>
<comment type="caution">
    <text evidence="8">The sequence shown here is derived from an EMBL/GenBank/DDBJ whole genome shotgun (WGS) entry which is preliminary data.</text>
</comment>
<evidence type="ECO:0000313" key="9">
    <source>
        <dbReference type="Proteomes" id="UP000075502"/>
    </source>
</evidence>
<evidence type="ECO:0000256" key="5">
    <source>
        <dbReference type="ARBA" id="ARBA00023014"/>
    </source>
</evidence>
<dbReference type="GO" id="GO:0003824">
    <property type="term" value="F:catalytic activity"/>
    <property type="evidence" value="ECO:0007669"/>
    <property type="project" value="InterPro"/>
</dbReference>
<dbReference type="InterPro" id="IPR006638">
    <property type="entry name" value="Elp3/MiaA/NifB-like_rSAM"/>
</dbReference>
<organism evidence="8 9">
    <name type="scientific">Sorangium cellulosum</name>
    <name type="common">Polyangium cellulosum</name>
    <dbReference type="NCBI Taxonomy" id="56"/>
    <lineage>
        <taxon>Bacteria</taxon>
        <taxon>Pseudomonadati</taxon>
        <taxon>Myxococcota</taxon>
        <taxon>Polyangia</taxon>
        <taxon>Polyangiales</taxon>
        <taxon>Polyangiaceae</taxon>
        <taxon>Sorangium</taxon>
    </lineage>
</organism>
<gene>
    <name evidence="8" type="ORF">BE21_03105</name>
</gene>
<comment type="cofactor">
    <cofactor evidence="1">
        <name>[4Fe-4S] cluster</name>
        <dbReference type="ChEBI" id="CHEBI:49883"/>
    </cofactor>
</comment>
<dbReference type="GO" id="GO:0005829">
    <property type="term" value="C:cytosol"/>
    <property type="evidence" value="ECO:0007669"/>
    <property type="project" value="TreeGrafter"/>
</dbReference>
<dbReference type="EMBL" id="JEME01001614">
    <property type="protein sequence ID" value="KYG06593.1"/>
    <property type="molecule type" value="Genomic_DNA"/>
</dbReference>
<accession>A0A150TPF1</accession>
<evidence type="ECO:0000256" key="3">
    <source>
        <dbReference type="ARBA" id="ARBA00022723"/>
    </source>
</evidence>
<dbReference type="SFLD" id="SFLDS00029">
    <property type="entry name" value="Radical_SAM"/>
    <property type="match status" value="1"/>
</dbReference>
<evidence type="ECO:0000256" key="2">
    <source>
        <dbReference type="ARBA" id="ARBA00022691"/>
    </source>
</evidence>